<sequence length="206" mass="22797">MFSGDLGRSFFAAATFTVVFGIGVPWLGSCIFNALNLEHNCCTATLAYFTTCFLVMLLFAVFPRGRLNPKHKAVLITGCDTGFGQILAKQLHALGMNVFAGRLLKDKEGEGAKELMKIKSDRLHVLQLDVTNSRDIRSAVQYVQMHLHPSQKGLWGIVNNAGASAFGEVEWSSIDLYQKVADVNLWGVIQCTQAFLPQIRSRKGEW</sequence>
<evidence type="ECO:0000313" key="4">
    <source>
        <dbReference type="Proteomes" id="UP000007875"/>
    </source>
</evidence>
<accession>H2ZLU0</accession>
<evidence type="ECO:0000256" key="2">
    <source>
        <dbReference type="SAM" id="Phobius"/>
    </source>
</evidence>
<evidence type="ECO:0000256" key="1">
    <source>
        <dbReference type="ARBA" id="ARBA00006484"/>
    </source>
</evidence>
<keyword evidence="2" id="KW-1133">Transmembrane helix</keyword>
<feature type="transmembrane region" description="Helical" evidence="2">
    <location>
        <begin position="46"/>
        <end position="62"/>
    </location>
</feature>
<dbReference type="HOGENOM" id="CLU_1331541_0_0_1"/>
<dbReference type="InterPro" id="IPR002347">
    <property type="entry name" value="SDR_fam"/>
</dbReference>
<dbReference type="InterPro" id="IPR036291">
    <property type="entry name" value="NAD(P)-bd_dom_sf"/>
</dbReference>
<keyword evidence="2" id="KW-0812">Transmembrane</keyword>
<feature type="transmembrane region" description="Helical" evidence="2">
    <location>
        <begin position="12"/>
        <end position="34"/>
    </location>
</feature>
<dbReference type="GO" id="GO:0008202">
    <property type="term" value="P:steroid metabolic process"/>
    <property type="evidence" value="ECO:0007669"/>
    <property type="project" value="TreeGrafter"/>
</dbReference>
<dbReference type="Proteomes" id="UP000007875">
    <property type="component" value="Unassembled WGS sequence"/>
</dbReference>
<keyword evidence="2" id="KW-0472">Membrane</keyword>
<reference evidence="3" key="2">
    <citation type="submission" date="2025-08" db="UniProtKB">
        <authorList>
            <consortium name="Ensembl"/>
        </authorList>
    </citation>
    <scope>IDENTIFICATION</scope>
</reference>
<dbReference type="AlphaFoldDB" id="H2ZLU0"/>
<comment type="similarity">
    <text evidence="1">Belongs to the short-chain dehydrogenases/reductases (SDR) family.</text>
</comment>
<dbReference type="SUPFAM" id="SSF51735">
    <property type="entry name" value="NAD(P)-binding Rossmann-fold domains"/>
    <property type="match status" value="1"/>
</dbReference>
<organism evidence="3 4">
    <name type="scientific">Ciona savignyi</name>
    <name type="common">Pacific transparent sea squirt</name>
    <dbReference type="NCBI Taxonomy" id="51511"/>
    <lineage>
        <taxon>Eukaryota</taxon>
        <taxon>Metazoa</taxon>
        <taxon>Chordata</taxon>
        <taxon>Tunicata</taxon>
        <taxon>Ascidiacea</taxon>
        <taxon>Phlebobranchia</taxon>
        <taxon>Cionidae</taxon>
        <taxon>Ciona</taxon>
    </lineage>
</organism>
<protein>
    <submittedName>
        <fullName evidence="3">Uncharacterized protein</fullName>
    </submittedName>
</protein>
<reference evidence="4" key="1">
    <citation type="submission" date="2003-08" db="EMBL/GenBank/DDBJ databases">
        <authorList>
            <person name="Birren B."/>
            <person name="Nusbaum C."/>
            <person name="Abebe A."/>
            <person name="Abouelleil A."/>
            <person name="Adekoya E."/>
            <person name="Ait-zahra M."/>
            <person name="Allen N."/>
            <person name="Allen T."/>
            <person name="An P."/>
            <person name="Anderson M."/>
            <person name="Anderson S."/>
            <person name="Arachchi H."/>
            <person name="Armbruster J."/>
            <person name="Bachantsang P."/>
            <person name="Baldwin J."/>
            <person name="Barry A."/>
            <person name="Bayul T."/>
            <person name="Blitshsteyn B."/>
            <person name="Bloom T."/>
            <person name="Blye J."/>
            <person name="Boguslavskiy L."/>
            <person name="Borowsky M."/>
            <person name="Boukhgalter B."/>
            <person name="Brunache A."/>
            <person name="Butler J."/>
            <person name="Calixte N."/>
            <person name="Calvo S."/>
            <person name="Camarata J."/>
            <person name="Campo K."/>
            <person name="Chang J."/>
            <person name="Cheshatsang Y."/>
            <person name="Citroen M."/>
            <person name="Collymore A."/>
            <person name="Considine T."/>
            <person name="Cook A."/>
            <person name="Cooke P."/>
            <person name="Corum B."/>
            <person name="Cuomo C."/>
            <person name="David R."/>
            <person name="Dawoe T."/>
            <person name="Degray S."/>
            <person name="Dodge S."/>
            <person name="Dooley K."/>
            <person name="Dorje P."/>
            <person name="Dorjee K."/>
            <person name="Dorris L."/>
            <person name="Duffey N."/>
            <person name="Dupes A."/>
            <person name="Elkins T."/>
            <person name="Engels R."/>
            <person name="Erickson J."/>
            <person name="Farina A."/>
            <person name="Faro S."/>
            <person name="Ferreira P."/>
            <person name="Fischer H."/>
            <person name="Fitzgerald M."/>
            <person name="Foley K."/>
            <person name="Gage D."/>
            <person name="Galagan J."/>
            <person name="Gearin G."/>
            <person name="Gnerre S."/>
            <person name="Gnirke A."/>
            <person name="Goyette A."/>
            <person name="Graham J."/>
            <person name="Grandbois E."/>
            <person name="Gyaltsen K."/>
            <person name="Hafez N."/>
            <person name="Hagopian D."/>
            <person name="Hagos B."/>
            <person name="Hall J."/>
            <person name="Hatcher B."/>
            <person name="Heller A."/>
            <person name="Higgins H."/>
            <person name="Honan T."/>
            <person name="Horn A."/>
            <person name="Houde N."/>
            <person name="Hughes L."/>
            <person name="Hulme W."/>
            <person name="Husby E."/>
            <person name="Iliev I."/>
            <person name="Jaffe D."/>
            <person name="Jones C."/>
            <person name="Kamal M."/>
            <person name="Kamat A."/>
            <person name="Kamvysselis M."/>
            <person name="Karlsson E."/>
            <person name="Kells C."/>
            <person name="Kieu A."/>
            <person name="Kisner P."/>
            <person name="Kodira C."/>
            <person name="Kulbokas E."/>
            <person name="Labutti K."/>
            <person name="Lama D."/>
            <person name="Landers T."/>
            <person name="Leger J."/>
            <person name="Levine S."/>
            <person name="Lewis D."/>
            <person name="Lewis T."/>
            <person name="Lindblad-toh K."/>
            <person name="Liu X."/>
            <person name="Lokyitsang T."/>
            <person name="Lokyitsang Y."/>
            <person name="Lucien O."/>
            <person name="Lui A."/>
            <person name="Ma L.J."/>
            <person name="Mabbitt R."/>
            <person name="Macdonald J."/>
            <person name="Maclean C."/>
            <person name="Major J."/>
            <person name="Manning J."/>
            <person name="Marabella R."/>
            <person name="Maru K."/>
            <person name="Matthews C."/>
            <person name="Mauceli E."/>
            <person name="Mccarthy M."/>
            <person name="Mcdonough S."/>
            <person name="Mcghee T."/>
            <person name="Meldrim J."/>
            <person name="Meneus L."/>
            <person name="Mesirov J."/>
            <person name="Mihalev A."/>
            <person name="Mihova T."/>
            <person name="Mikkelsen T."/>
            <person name="Mlenga V."/>
            <person name="Moru K."/>
            <person name="Mozes J."/>
            <person name="Mulrain L."/>
            <person name="Munson G."/>
            <person name="Naylor J."/>
            <person name="Newes C."/>
            <person name="Nguyen C."/>
            <person name="Nguyen N."/>
            <person name="Nguyen T."/>
            <person name="Nicol R."/>
            <person name="Nielsen C."/>
            <person name="Nizzari M."/>
            <person name="Norbu C."/>
            <person name="Norbu N."/>
            <person name="O'donnell P."/>
            <person name="Okoawo O."/>
            <person name="O'leary S."/>
            <person name="Omotosho B."/>
            <person name="O'neill K."/>
            <person name="Osman S."/>
            <person name="Parker S."/>
            <person name="Perrin D."/>
            <person name="Phunkhang P."/>
            <person name="Piqani B."/>
            <person name="Purcell S."/>
            <person name="Rachupka T."/>
            <person name="Ramasamy U."/>
            <person name="Rameau R."/>
            <person name="Ray V."/>
            <person name="Raymond C."/>
            <person name="Retta R."/>
            <person name="Richardson S."/>
            <person name="Rise C."/>
            <person name="Rodriguez J."/>
            <person name="Rogers J."/>
            <person name="Rogov P."/>
            <person name="Rutman M."/>
            <person name="Schupbach R."/>
            <person name="Seaman C."/>
            <person name="Settipalli S."/>
            <person name="Sharpe T."/>
            <person name="Sheridan J."/>
            <person name="Sherpa N."/>
            <person name="Shi J."/>
            <person name="Smirnov S."/>
            <person name="Smith C."/>
            <person name="Sougnez C."/>
            <person name="Spencer B."/>
            <person name="Stalker J."/>
            <person name="Stange-thomann N."/>
            <person name="Stavropoulos S."/>
            <person name="Stetson K."/>
            <person name="Stone C."/>
            <person name="Stone S."/>
            <person name="Stubbs M."/>
            <person name="Talamas J."/>
            <person name="Tchuinga P."/>
            <person name="Tenzing P."/>
            <person name="Tesfaye S."/>
            <person name="Theodore J."/>
            <person name="Thoulutsang Y."/>
            <person name="Topham K."/>
            <person name="Towey S."/>
            <person name="Tsamla T."/>
            <person name="Tsomo N."/>
            <person name="Vallee D."/>
            <person name="Vassiliev H."/>
            <person name="Venkataraman V."/>
            <person name="Vinson J."/>
            <person name="Vo A."/>
            <person name="Wade C."/>
            <person name="Wang S."/>
            <person name="Wangchuk T."/>
            <person name="Wangdi T."/>
            <person name="Whittaker C."/>
            <person name="Wilkinson J."/>
            <person name="Wu Y."/>
            <person name="Wyman D."/>
            <person name="Yadav S."/>
            <person name="Yang S."/>
            <person name="Yang X."/>
            <person name="Yeager S."/>
            <person name="Yee E."/>
            <person name="Young G."/>
            <person name="Zainoun J."/>
            <person name="Zembeck L."/>
            <person name="Zimmer A."/>
            <person name="Zody M."/>
            <person name="Lander E."/>
        </authorList>
    </citation>
    <scope>NUCLEOTIDE SEQUENCE [LARGE SCALE GENOMIC DNA]</scope>
</reference>
<dbReference type="Pfam" id="PF00106">
    <property type="entry name" value="adh_short"/>
    <property type="match status" value="1"/>
</dbReference>
<dbReference type="GO" id="GO:0016491">
    <property type="term" value="F:oxidoreductase activity"/>
    <property type="evidence" value="ECO:0007669"/>
    <property type="project" value="TreeGrafter"/>
</dbReference>
<proteinExistence type="inferred from homology"/>
<dbReference type="PANTHER" id="PTHR43313:SF36">
    <property type="entry name" value="D-BETA-HYDROXYBUTYRATE DEHYDROGENASE, MITOCHONDRIAL"/>
    <property type="match status" value="1"/>
</dbReference>
<dbReference type="GeneTree" id="ENSGT00940000165804"/>
<evidence type="ECO:0000313" key="3">
    <source>
        <dbReference type="Ensembl" id="ENSCSAVP00000018556.1"/>
    </source>
</evidence>
<dbReference type="Gene3D" id="3.40.50.720">
    <property type="entry name" value="NAD(P)-binding Rossmann-like Domain"/>
    <property type="match status" value="1"/>
</dbReference>
<dbReference type="PANTHER" id="PTHR43313">
    <property type="entry name" value="SHORT-CHAIN DEHYDROGENASE/REDUCTASE FAMILY 9C"/>
    <property type="match status" value="1"/>
</dbReference>
<dbReference type="Ensembl" id="ENSCSAVT00000018757.1">
    <property type="protein sequence ID" value="ENSCSAVP00000018556.1"/>
    <property type="gene ID" value="ENSCSAVG00000010899.1"/>
</dbReference>
<reference evidence="3" key="3">
    <citation type="submission" date="2025-09" db="UniProtKB">
        <authorList>
            <consortium name="Ensembl"/>
        </authorList>
    </citation>
    <scope>IDENTIFICATION</scope>
</reference>
<keyword evidence="4" id="KW-1185">Reference proteome</keyword>
<name>H2ZLU0_CIOSA</name>